<accession>A0A8T0DPA3</accession>
<dbReference type="Pfam" id="PF19013">
    <property type="entry name" value="DUF5742"/>
    <property type="match status" value="1"/>
</dbReference>
<gene>
    <name evidence="2" type="ORF">P879_05590</name>
</gene>
<evidence type="ECO:0000313" key="2">
    <source>
        <dbReference type="EMBL" id="KAF8569156.1"/>
    </source>
</evidence>
<evidence type="ECO:0000259" key="1">
    <source>
        <dbReference type="Pfam" id="PF19013"/>
    </source>
</evidence>
<organism evidence="2 3">
    <name type="scientific">Paragonimus westermani</name>
    <dbReference type="NCBI Taxonomy" id="34504"/>
    <lineage>
        <taxon>Eukaryota</taxon>
        <taxon>Metazoa</taxon>
        <taxon>Spiralia</taxon>
        <taxon>Lophotrochozoa</taxon>
        <taxon>Platyhelminthes</taxon>
        <taxon>Trematoda</taxon>
        <taxon>Digenea</taxon>
        <taxon>Plagiorchiida</taxon>
        <taxon>Troglotremata</taxon>
        <taxon>Troglotrematidae</taxon>
        <taxon>Paragonimus</taxon>
    </lineage>
</organism>
<dbReference type="Proteomes" id="UP000699462">
    <property type="component" value="Unassembled WGS sequence"/>
</dbReference>
<name>A0A8T0DPA3_9TREM</name>
<evidence type="ECO:0000313" key="3">
    <source>
        <dbReference type="Proteomes" id="UP000699462"/>
    </source>
</evidence>
<dbReference type="OrthoDB" id="6241674at2759"/>
<dbReference type="AlphaFoldDB" id="A0A8T0DPA3"/>
<dbReference type="EMBL" id="JTDF01002129">
    <property type="protein sequence ID" value="KAF8569156.1"/>
    <property type="molecule type" value="Genomic_DNA"/>
</dbReference>
<keyword evidence="3" id="KW-1185">Reference proteome</keyword>
<protein>
    <recommendedName>
        <fullName evidence="1">DUF5742 domain-containing protein</fullName>
    </recommendedName>
</protein>
<reference evidence="2 3" key="1">
    <citation type="submission" date="2019-07" db="EMBL/GenBank/DDBJ databases">
        <title>Annotation for the trematode Paragonimus westermani.</title>
        <authorList>
            <person name="Choi Y.-J."/>
        </authorList>
    </citation>
    <scope>NUCLEOTIDE SEQUENCE [LARGE SCALE GENOMIC DNA]</scope>
    <source>
        <strain evidence="2">180907_Pwestermani</strain>
    </source>
</reference>
<feature type="domain" description="DUF5742" evidence="1">
    <location>
        <begin position="208"/>
        <end position="482"/>
    </location>
</feature>
<comment type="caution">
    <text evidence="2">The sequence shown here is derived from an EMBL/GenBank/DDBJ whole genome shotgun (WGS) entry which is preliminary data.</text>
</comment>
<proteinExistence type="predicted"/>
<dbReference type="InterPro" id="IPR043984">
    <property type="entry name" value="DUF5742"/>
</dbReference>
<sequence length="629" mass="70094">MRSKTATSKEQQDANNLVRTLQKPDLQSLRRLLELLKTHPQMFNTNVGRLETALLKTINWEETSCSQHTELHNHFSVKESDFQEMILLSSACFSLLWHTVGTARKSERFVDFHKRCLLCLSDSFRALLEFHGFPTVSLSSVDEYLLNRCKRFASLSALCKDKTPSTEYSQLISSRVDFFTNVLRCVFELGLNVEVQLPLPLLVAFFNGVLSIELTSSKRTSEQLLLRSSRLLHCLCSISRAVGKKLLPASASLLTVLTYQLDWTGSWRESARLSEGVIRHRLASISCLRELIASASSFSGSRLVSLLLRILGQVIQDLMYAGNVNANLDKSEVLVLERSDLDVITRDGFSAVNCFLEQRLLIANFDLIECIFSNPVVSTCVQSWASHGKKSPRDDAILREINRLHVCLIHLIRQLITNFPGGTPFVRSLWTSSQNIPLLHSTVLNSFIRSLTTVSLATTSPCLRNFIVTFVTKLYSHPDSQVNALARSCLNTLGGDTRNLEHHCRTSPQKSYFPPTKTLSCSSSESVDILPTAANTKCDNAESHSNQEIDASGHLVVQHAVPTEDPIASEDETKDTACSPKRRRISEDPTVIETNVPREDVTPTNIGVSLSTNCMSIGACLSSFDPTFI</sequence>